<dbReference type="Gene3D" id="3.40.50.1700">
    <property type="entry name" value="Glycoside hydrolase family 3 C-terminal domain"/>
    <property type="match status" value="1"/>
</dbReference>
<dbReference type="InterPro" id="IPR017853">
    <property type="entry name" value="GH"/>
</dbReference>
<dbReference type="EC" id="3.2.1.21" evidence="3"/>
<accession>A0A9D2PWG6</accession>
<feature type="domain" description="Glycoside hydrolase family 3 C-terminal" evidence="8">
    <location>
        <begin position="481"/>
        <end position="677"/>
    </location>
</feature>
<dbReference type="InterPro" id="IPR036881">
    <property type="entry name" value="Glyco_hydro_3_C_sf"/>
</dbReference>
<dbReference type="SUPFAM" id="SSF51445">
    <property type="entry name" value="(Trans)glycosidases"/>
    <property type="match status" value="1"/>
</dbReference>
<keyword evidence="6" id="KW-0326">Glycosidase</keyword>
<evidence type="ECO:0000256" key="4">
    <source>
        <dbReference type="ARBA" id="ARBA00022729"/>
    </source>
</evidence>
<reference evidence="9" key="2">
    <citation type="submission" date="2021-04" db="EMBL/GenBank/DDBJ databases">
        <authorList>
            <person name="Gilroy R."/>
        </authorList>
    </citation>
    <scope>NUCLEOTIDE SEQUENCE</scope>
    <source>
        <strain evidence="9">CHK198-12963</strain>
    </source>
</reference>
<comment type="similarity">
    <text evidence="2">Belongs to the glycosyl hydrolase 3 family.</text>
</comment>
<dbReference type="PRINTS" id="PR00133">
    <property type="entry name" value="GLHYDRLASE3"/>
</dbReference>
<protein>
    <recommendedName>
        <fullName evidence="3">beta-glucosidase</fullName>
        <ecNumber evidence="3">3.2.1.21</ecNumber>
    </recommendedName>
</protein>
<gene>
    <name evidence="9" type="ORF">H9931_11290</name>
</gene>
<evidence type="ECO:0000313" key="10">
    <source>
        <dbReference type="Proteomes" id="UP000823863"/>
    </source>
</evidence>
<dbReference type="InterPro" id="IPR036962">
    <property type="entry name" value="Glyco_hydro_3_N_sf"/>
</dbReference>
<comment type="caution">
    <text evidence="9">The sequence shown here is derived from an EMBL/GenBank/DDBJ whole genome shotgun (WGS) entry which is preliminary data.</text>
</comment>
<dbReference type="Pfam" id="PF01915">
    <property type="entry name" value="Glyco_hydro_3_C"/>
    <property type="match status" value="1"/>
</dbReference>
<feature type="domain" description="Glycoside hydrolase family 3 N-terminal" evidence="7">
    <location>
        <begin position="112"/>
        <end position="391"/>
    </location>
</feature>
<dbReference type="InterPro" id="IPR001764">
    <property type="entry name" value="Glyco_hydro_3_N"/>
</dbReference>
<dbReference type="Pfam" id="PF00933">
    <property type="entry name" value="Glyco_hydro_3"/>
    <property type="match status" value="1"/>
</dbReference>
<dbReference type="AlphaFoldDB" id="A0A9D2PWG6"/>
<dbReference type="Proteomes" id="UP000823863">
    <property type="component" value="Unassembled WGS sequence"/>
</dbReference>
<dbReference type="GO" id="GO:0008422">
    <property type="term" value="F:beta-glucosidase activity"/>
    <property type="evidence" value="ECO:0007669"/>
    <property type="project" value="UniProtKB-EC"/>
</dbReference>
<evidence type="ECO:0000256" key="2">
    <source>
        <dbReference type="ARBA" id="ARBA00005336"/>
    </source>
</evidence>
<proteinExistence type="inferred from homology"/>
<dbReference type="GO" id="GO:0009251">
    <property type="term" value="P:glucan catabolic process"/>
    <property type="evidence" value="ECO:0007669"/>
    <property type="project" value="TreeGrafter"/>
</dbReference>
<comment type="catalytic activity">
    <reaction evidence="1">
        <text>Hydrolysis of terminal, non-reducing beta-D-glucosyl residues with release of beta-D-glucose.</text>
        <dbReference type="EC" id="3.2.1.21"/>
    </reaction>
</comment>
<evidence type="ECO:0000256" key="3">
    <source>
        <dbReference type="ARBA" id="ARBA00012744"/>
    </source>
</evidence>
<evidence type="ECO:0000259" key="7">
    <source>
        <dbReference type="Pfam" id="PF00933"/>
    </source>
</evidence>
<dbReference type="EMBL" id="DWWB01000062">
    <property type="protein sequence ID" value="HJC67280.1"/>
    <property type="molecule type" value="Genomic_DNA"/>
</dbReference>
<evidence type="ECO:0000256" key="5">
    <source>
        <dbReference type="ARBA" id="ARBA00022801"/>
    </source>
</evidence>
<dbReference type="InterPro" id="IPR002772">
    <property type="entry name" value="Glyco_hydro_3_C"/>
</dbReference>
<evidence type="ECO:0000313" key="9">
    <source>
        <dbReference type="EMBL" id="HJC67280.1"/>
    </source>
</evidence>
<dbReference type="PANTHER" id="PTHR30620">
    <property type="entry name" value="PERIPLASMIC BETA-GLUCOSIDASE-RELATED"/>
    <property type="match status" value="1"/>
</dbReference>
<evidence type="ECO:0000256" key="1">
    <source>
        <dbReference type="ARBA" id="ARBA00000448"/>
    </source>
</evidence>
<keyword evidence="5 9" id="KW-0378">Hydrolase</keyword>
<dbReference type="PANTHER" id="PTHR30620:SF16">
    <property type="entry name" value="LYSOSOMAL BETA GLUCOSIDASE"/>
    <property type="match status" value="1"/>
</dbReference>
<sequence length="721" mass="80769">MIEKDGLYFKDLDGSGEFQDYDDWRLPPEIRARAYVKTLTTEEKIAQLFISDWRMGKYLSQFPDHEPRLDESGTLDEAEFTGKTIFGEQHLPGTTTLLKDWFARHLILRANPTPEDLTDWLNQLQAVAEECRHFVPVQVASNSRNENGELVFGMNDAGGVFASWPGTLGIAAAVKGDSMKVAEDFADCVRREWNAAGLRKGYMYMADVVSDPRWQRTYGTFGEDPELIAEIFRHIIPKIQGSGEGVTPDGVAMTVKHFPGGGARENGFDPHYRMGQWNVYPTPGALERYHLPAFRAAVDAKASSIMPYYAKPAAEKSAPQRDLEGRTIPMEPYGFAYNKFFIDDLLRRQMGFQGYVNSDTGIVHNMSWGVERLDEAERIGFAVNHAGTDLISGLFDNQYGREAYDRACNDYYEDHPVPEGFSKEDLVLTEEALDRAVSRTLTEMFALGMFENPYRDPARAAKVVANPEDWEKAMDAHRKSMVLLKNDGTLPLTKEKLEEKKVYVECFHKNEETAAQATASLRKLLEGQVQLTEDYREADYAILFLNPSSGEYFNATPGYLELDLCDGKEVPDVDEEGRPTDRSHKETTLAGVGRIEEIARAVHGRGGKVIASLNVTLAWQVGNAEPFCDAFLCGFDTYPAAVLDVVLGRFAPTGRLPLTLPRGDEVLKVDANGVCVSPNDVPGYDKDRYMPDSLKDENGKAYAYRDSAGNYYELNFGLRFS</sequence>
<name>A0A9D2PWG6_9FIRM</name>
<dbReference type="Gene3D" id="3.20.20.300">
    <property type="entry name" value="Glycoside hydrolase, family 3, N-terminal domain"/>
    <property type="match status" value="1"/>
</dbReference>
<dbReference type="InterPro" id="IPR051915">
    <property type="entry name" value="Cellulose_Degrad_GH3"/>
</dbReference>
<organism evidence="9 10">
    <name type="scientific">Candidatus Enterocloster excrementigallinarum</name>
    <dbReference type="NCBI Taxonomy" id="2838558"/>
    <lineage>
        <taxon>Bacteria</taxon>
        <taxon>Bacillati</taxon>
        <taxon>Bacillota</taxon>
        <taxon>Clostridia</taxon>
        <taxon>Lachnospirales</taxon>
        <taxon>Lachnospiraceae</taxon>
        <taxon>Enterocloster</taxon>
    </lineage>
</organism>
<reference evidence="9" key="1">
    <citation type="journal article" date="2021" name="PeerJ">
        <title>Extensive microbial diversity within the chicken gut microbiome revealed by metagenomics and culture.</title>
        <authorList>
            <person name="Gilroy R."/>
            <person name="Ravi A."/>
            <person name="Getino M."/>
            <person name="Pursley I."/>
            <person name="Horton D.L."/>
            <person name="Alikhan N.F."/>
            <person name="Baker D."/>
            <person name="Gharbi K."/>
            <person name="Hall N."/>
            <person name="Watson M."/>
            <person name="Adriaenssens E.M."/>
            <person name="Foster-Nyarko E."/>
            <person name="Jarju S."/>
            <person name="Secka A."/>
            <person name="Antonio M."/>
            <person name="Oren A."/>
            <person name="Chaudhuri R.R."/>
            <person name="La Ragione R."/>
            <person name="Hildebrand F."/>
            <person name="Pallen M.J."/>
        </authorList>
    </citation>
    <scope>NUCLEOTIDE SEQUENCE</scope>
    <source>
        <strain evidence="9">CHK198-12963</strain>
    </source>
</reference>
<keyword evidence="4" id="KW-0732">Signal</keyword>
<dbReference type="SUPFAM" id="SSF52279">
    <property type="entry name" value="Beta-D-glucan exohydrolase, C-terminal domain"/>
    <property type="match status" value="1"/>
</dbReference>
<evidence type="ECO:0000256" key="6">
    <source>
        <dbReference type="ARBA" id="ARBA00023295"/>
    </source>
</evidence>
<evidence type="ECO:0000259" key="8">
    <source>
        <dbReference type="Pfam" id="PF01915"/>
    </source>
</evidence>